<feature type="repeat" description="ANK" evidence="4">
    <location>
        <begin position="175"/>
        <end position="207"/>
    </location>
</feature>
<accession>A0AA88MSD8</accession>
<feature type="repeat" description="ANK" evidence="4">
    <location>
        <begin position="241"/>
        <end position="273"/>
    </location>
</feature>
<comment type="pathway">
    <text evidence="1">Protein modification; protein ubiquitination.</text>
</comment>
<dbReference type="Pfam" id="PF00023">
    <property type="entry name" value="Ank"/>
    <property type="match status" value="1"/>
</dbReference>
<gene>
    <name evidence="6" type="ORF">Q7C36_011799</name>
</gene>
<keyword evidence="3 4" id="KW-0040">ANK repeat</keyword>
<dbReference type="PRINTS" id="PR01415">
    <property type="entry name" value="ANKYRIN"/>
</dbReference>
<dbReference type="PROSITE" id="PS50088">
    <property type="entry name" value="ANK_REPEAT"/>
    <property type="match status" value="8"/>
</dbReference>
<dbReference type="SUPFAM" id="SSF48403">
    <property type="entry name" value="Ankyrin repeat"/>
    <property type="match status" value="1"/>
</dbReference>
<dbReference type="FunFam" id="1.10.750.20:FF:000001">
    <property type="entry name" value="Ankyrin repeat and SOCS box containing 1"/>
    <property type="match status" value="1"/>
</dbReference>
<protein>
    <recommendedName>
        <fullName evidence="5">SOCS box domain-containing protein</fullName>
    </recommendedName>
</protein>
<keyword evidence="7" id="KW-1185">Reference proteome</keyword>
<dbReference type="PROSITE" id="PS50297">
    <property type="entry name" value="ANK_REP_REGION"/>
    <property type="match status" value="8"/>
</dbReference>
<dbReference type="Proteomes" id="UP001187315">
    <property type="component" value="Unassembled WGS sequence"/>
</dbReference>
<reference evidence="6" key="1">
    <citation type="submission" date="2023-08" db="EMBL/GenBank/DDBJ databases">
        <title>Pelteobagrus vachellii genome.</title>
        <authorList>
            <person name="Liu H."/>
        </authorList>
    </citation>
    <scope>NUCLEOTIDE SEQUENCE</scope>
    <source>
        <strain evidence="6">PRFRI_2022a</strain>
        <tissue evidence="6">Muscle</tissue>
    </source>
</reference>
<feature type="repeat" description="ANK" evidence="4">
    <location>
        <begin position="348"/>
        <end position="380"/>
    </location>
</feature>
<evidence type="ECO:0000256" key="4">
    <source>
        <dbReference type="PROSITE-ProRule" id="PRU00023"/>
    </source>
</evidence>
<evidence type="ECO:0000256" key="3">
    <source>
        <dbReference type="ARBA" id="ARBA00023043"/>
    </source>
</evidence>
<organism evidence="6 7">
    <name type="scientific">Tachysurus vachellii</name>
    <name type="common">Darkbarbel catfish</name>
    <name type="synonym">Pelteobagrus vachellii</name>
    <dbReference type="NCBI Taxonomy" id="175792"/>
    <lineage>
        <taxon>Eukaryota</taxon>
        <taxon>Metazoa</taxon>
        <taxon>Chordata</taxon>
        <taxon>Craniata</taxon>
        <taxon>Vertebrata</taxon>
        <taxon>Euteleostomi</taxon>
        <taxon>Actinopterygii</taxon>
        <taxon>Neopterygii</taxon>
        <taxon>Teleostei</taxon>
        <taxon>Ostariophysi</taxon>
        <taxon>Siluriformes</taxon>
        <taxon>Bagridae</taxon>
        <taxon>Tachysurus</taxon>
    </lineage>
</organism>
<dbReference type="SMART" id="SM00248">
    <property type="entry name" value="ANK"/>
    <property type="match status" value="10"/>
</dbReference>
<dbReference type="PANTHER" id="PTHR24171:SF8">
    <property type="entry name" value="BRCA1-ASSOCIATED RING DOMAIN PROTEIN 1"/>
    <property type="match status" value="1"/>
</dbReference>
<dbReference type="GO" id="GO:0035556">
    <property type="term" value="P:intracellular signal transduction"/>
    <property type="evidence" value="ECO:0007669"/>
    <property type="project" value="InterPro"/>
</dbReference>
<dbReference type="PANTHER" id="PTHR24171">
    <property type="entry name" value="ANKYRIN REPEAT DOMAIN-CONTAINING PROTEIN 39-RELATED"/>
    <property type="match status" value="1"/>
</dbReference>
<dbReference type="PROSITE" id="PS50225">
    <property type="entry name" value="SOCS"/>
    <property type="match status" value="1"/>
</dbReference>
<dbReference type="Pfam" id="PF12796">
    <property type="entry name" value="Ank_2"/>
    <property type="match status" value="4"/>
</dbReference>
<dbReference type="Gene3D" id="1.25.40.20">
    <property type="entry name" value="Ankyrin repeat-containing domain"/>
    <property type="match status" value="4"/>
</dbReference>
<dbReference type="SUPFAM" id="SSF158235">
    <property type="entry name" value="SOCS box-like"/>
    <property type="match status" value="1"/>
</dbReference>
<comment type="caution">
    <text evidence="6">The sequence shown here is derived from an EMBL/GenBank/DDBJ whole genome shotgun (WGS) entry which is preliminary data.</text>
</comment>
<evidence type="ECO:0000256" key="1">
    <source>
        <dbReference type="ARBA" id="ARBA00004906"/>
    </source>
</evidence>
<feature type="repeat" description="ANK" evidence="4">
    <location>
        <begin position="306"/>
        <end position="338"/>
    </location>
</feature>
<proteinExistence type="predicted"/>
<dbReference type="EMBL" id="JAVHJS010000011">
    <property type="protein sequence ID" value="KAK2843584.1"/>
    <property type="molecule type" value="Genomic_DNA"/>
</dbReference>
<dbReference type="AlphaFoldDB" id="A0AA88MSD8"/>
<feature type="repeat" description="ANK" evidence="4">
    <location>
        <begin position="109"/>
        <end position="141"/>
    </location>
</feature>
<dbReference type="SMART" id="SM00969">
    <property type="entry name" value="SOCS_box"/>
    <property type="match status" value="1"/>
</dbReference>
<dbReference type="Gene3D" id="1.10.750.20">
    <property type="entry name" value="SOCS box"/>
    <property type="match status" value="1"/>
</dbReference>
<evidence type="ECO:0000313" key="7">
    <source>
        <dbReference type="Proteomes" id="UP001187315"/>
    </source>
</evidence>
<feature type="repeat" description="ANK" evidence="4">
    <location>
        <begin position="142"/>
        <end position="174"/>
    </location>
</feature>
<evidence type="ECO:0000256" key="2">
    <source>
        <dbReference type="ARBA" id="ARBA00022737"/>
    </source>
</evidence>
<keyword evidence="2" id="KW-0677">Repeat</keyword>
<feature type="domain" description="SOCS box" evidence="5">
    <location>
        <begin position="540"/>
        <end position="577"/>
    </location>
</feature>
<name>A0AA88MSD8_TACVA</name>
<feature type="repeat" description="ANK" evidence="4">
    <location>
        <begin position="274"/>
        <end position="306"/>
    </location>
</feature>
<dbReference type="InterPro" id="IPR036036">
    <property type="entry name" value="SOCS_box-like_dom_sf"/>
</dbReference>
<evidence type="ECO:0000313" key="6">
    <source>
        <dbReference type="EMBL" id="KAK2843584.1"/>
    </source>
</evidence>
<feature type="repeat" description="ANK" evidence="4">
    <location>
        <begin position="208"/>
        <end position="240"/>
    </location>
</feature>
<dbReference type="InterPro" id="IPR002110">
    <property type="entry name" value="Ankyrin_rpt"/>
</dbReference>
<dbReference type="InterPro" id="IPR036770">
    <property type="entry name" value="Ankyrin_rpt-contain_sf"/>
</dbReference>
<dbReference type="Pfam" id="PF07525">
    <property type="entry name" value="SOCS_box"/>
    <property type="match status" value="1"/>
</dbReference>
<dbReference type="InterPro" id="IPR001496">
    <property type="entry name" value="SOCS_box"/>
</dbReference>
<evidence type="ECO:0000259" key="5">
    <source>
        <dbReference type="PROSITE" id="PS50225"/>
    </source>
</evidence>
<sequence length="597" mass="65711">MTRFSYAEYLSLFRSSGVKSHRRRFDSGARCEDFGDVTAAPPQEPMMLAIRRGDVQTVTELATSISCIQTYSAVHDWTALHEAAYYGQADCVKALLKVKPTSVDKRTLKEQTALLIATDGKHLECVKCLLEAGADPDISNKNKETPLYKACKNESIDIVRMILAFGGSVNQRCHRGWTALHEAVRRGNIQLCEVLLQARAAIDATNADGITALIDAARHGSAKIVNYLISKGASVNLQSCEGTTALSEACKHGHRETVDLLLRLHADANKGSKSGLLPLHIAAQHGHEEIVSLLLPVTSRAKIRQSGITPLHLAAEFNQENVVKFLIKSGSDVNTRMSHERSSMFHDHRSTALYCAVIASNAGVVELLLKAGANPNLDPLSPLLVALRQGCFRTIYTLVKHGADVNAHVPAHPTDFPGTLLYTHSMGILQFLLDNGCKAQECFRCDHTEHKQPTSQCRSVHTGQRTHTVTGNTLPSQTICTESTTRNLQFCEWISSVSNMAAPLITLLLDHVGNVQLCYKLVEQLRSKKEWVAIKEKALSPRPLMHLCRLKVREQVGAQRLTFLNTLPLPGRLLHYLCCSQNSNTEYTVLNIGSTHT</sequence>